<dbReference type="AlphaFoldDB" id="X1AJL3"/>
<dbReference type="EMBL" id="BART01006790">
    <property type="protein sequence ID" value="GAG69807.1"/>
    <property type="molecule type" value="Genomic_DNA"/>
</dbReference>
<name>X1AJL3_9ZZZZ</name>
<evidence type="ECO:0000313" key="1">
    <source>
        <dbReference type="EMBL" id="GAG69807.1"/>
    </source>
</evidence>
<proteinExistence type="predicted"/>
<gene>
    <name evidence="1" type="ORF">S01H4_15493</name>
</gene>
<sequence>EGFFFDKLVDYAVERFKTNLDKAKYKLQNTTTMTASGLSQLEVT</sequence>
<accession>X1AJL3</accession>
<feature type="non-terminal residue" evidence="1">
    <location>
        <position position="1"/>
    </location>
</feature>
<protein>
    <submittedName>
        <fullName evidence="1">Uncharacterized protein</fullName>
    </submittedName>
</protein>
<comment type="caution">
    <text evidence="1">The sequence shown here is derived from an EMBL/GenBank/DDBJ whole genome shotgun (WGS) entry which is preliminary data.</text>
</comment>
<reference evidence="1" key="1">
    <citation type="journal article" date="2014" name="Front. Microbiol.">
        <title>High frequency of phylogenetically diverse reductive dehalogenase-homologous genes in deep subseafloor sedimentary metagenomes.</title>
        <authorList>
            <person name="Kawai M."/>
            <person name="Futagami T."/>
            <person name="Toyoda A."/>
            <person name="Takaki Y."/>
            <person name="Nishi S."/>
            <person name="Hori S."/>
            <person name="Arai W."/>
            <person name="Tsubouchi T."/>
            <person name="Morono Y."/>
            <person name="Uchiyama I."/>
            <person name="Ito T."/>
            <person name="Fujiyama A."/>
            <person name="Inagaki F."/>
            <person name="Takami H."/>
        </authorList>
    </citation>
    <scope>NUCLEOTIDE SEQUENCE</scope>
    <source>
        <strain evidence="1">Expedition CK06-06</strain>
    </source>
</reference>
<organism evidence="1">
    <name type="scientific">marine sediment metagenome</name>
    <dbReference type="NCBI Taxonomy" id="412755"/>
    <lineage>
        <taxon>unclassified sequences</taxon>
        <taxon>metagenomes</taxon>
        <taxon>ecological metagenomes</taxon>
    </lineage>
</organism>